<evidence type="ECO:0000256" key="9">
    <source>
        <dbReference type="ARBA" id="ARBA00022741"/>
    </source>
</evidence>
<evidence type="ECO:0000256" key="1">
    <source>
        <dbReference type="ARBA" id="ARBA00001947"/>
    </source>
</evidence>
<organism evidence="19 20">
    <name type="scientific">Oryctolagus cuniculus</name>
    <name type="common">Rabbit</name>
    <dbReference type="NCBI Taxonomy" id="9986"/>
    <lineage>
        <taxon>Eukaryota</taxon>
        <taxon>Metazoa</taxon>
        <taxon>Chordata</taxon>
        <taxon>Craniata</taxon>
        <taxon>Vertebrata</taxon>
        <taxon>Euteleostomi</taxon>
        <taxon>Mammalia</taxon>
        <taxon>Eutheria</taxon>
        <taxon>Euarchontoglires</taxon>
        <taxon>Glires</taxon>
        <taxon>Lagomorpha</taxon>
        <taxon>Leporidae</taxon>
        <taxon>Oryctolagus</taxon>
    </lineage>
</organism>
<dbReference type="SMR" id="G1SFS9"/>
<comment type="function">
    <text evidence="15">Catalyzes the phosphorylation of riboflavin (vitamin B2) to form flavin-mononucleotide (FMN), hence rate-limiting enzyme in the synthesis of FAD. Essential for TNF-induced reactive oxygen species (ROS) production. Through its interaction with both TNFRSF1A and CYBA, physically and functionally couples TNFRSF1A to NADPH oxidase. TNF-activation of RFK may enhance the incorporation of FAD in NADPH oxidase, a critical step for the assembly and activation of NADPH oxidase.</text>
</comment>
<evidence type="ECO:0000256" key="14">
    <source>
        <dbReference type="ARBA" id="ARBA00050912"/>
    </source>
</evidence>
<dbReference type="GO" id="GO:0009398">
    <property type="term" value="P:FMN biosynthetic process"/>
    <property type="evidence" value="ECO:0007669"/>
    <property type="project" value="UniProtKB-UniPathway"/>
</dbReference>
<dbReference type="GO" id="GO:0005524">
    <property type="term" value="F:ATP binding"/>
    <property type="evidence" value="ECO:0007669"/>
    <property type="project" value="UniProtKB-KW"/>
</dbReference>
<dbReference type="EC" id="2.7.1.26" evidence="3"/>
<evidence type="ECO:0000256" key="15">
    <source>
        <dbReference type="ARBA" id="ARBA00054097"/>
    </source>
</evidence>
<evidence type="ECO:0000313" key="20">
    <source>
        <dbReference type="Proteomes" id="UP000001811"/>
    </source>
</evidence>
<comment type="pathway">
    <text evidence="2">Cofactor biosynthesis; FMN biosynthesis; FMN from riboflavin (ATP route): step 1/1.</text>
</comment>
<feature type="compositionally biased region" description="Basic and acidic residues" evidence="17">
    <location>
        <begin position="64"/>
        <end position="75"/>
    </location>
</feature>
<protein>
    <recommendedName>
        <fullName evidence="4">Riboflavin kinase</fullName>
        <ecNumber evidence="3">2.7.1.26</ecNumber>
    </recommendedName>
    <alternativeName>
        <fullName evidence="16">ATP:riboflavin 5'-phosphotransferase</fullName>
    </alternativeName>
    <alternativeName>
        <fullName evidence="13">Flavokinase</fullName>
    </alternativeName>
</protein>
<evidence type="ECO:0000256" key="6">
    <source>
        <dbReference type="ARBA" id="ARBA00022643"/>
    </source>
</evidence>
<dbReference type="GeneTree" id="ENSGT00390000015537"/>
<keyword evidence="20" id="KW-1185">Reference proteome</keyword>
<evidence type="ECO:0000256" key="2">
    <source>
        <dbReference type="ARBA" id="ARBA00005201"/>
    </source>
</evidence>
<dbReference type="SMART" id="SM00904">
    <property type="entry name" value="Flavokinase"/>
    <property type="match status" value="1"/>
</dbReference>
<sequence length="371" mass="40548">MFKERMEPMITDGQPSGCSAAQRVSCFGIRFVMKSWETKETSRTRNGTFAVLWLKMRFLQRRLEAGSRRKPETGRKGASWGRGHGGAGPRRGGLRKPSGHSGSAEEVCVCRRRGGQVLSLLARSGGHTRAYFCRCGSSRGGDAVPESLGSSVGSATRGTHRGVSSVPPGRWCTYPAGRQSPRPCPPAGPGDPGTASTAAPPDARTGPQPEPRVDGVMRHLPYFCRGQVVRGFGRGSKQLGIPTANFPEQVVDSLPADFSTGIYYGWASVGSGDVHKMVVSIGWNPYYKNVKKSMETHIIHTFKEDFYGEILNVAIVGYLRPEKNFDSLESLISAIQGDIEEAKKRLDLPEHLKLKEDNFFQVPKNKIMNGH</sequence>
<keyword evidence="10" id="KW-0418">Kinase</keyword>
<evidence type="ECO:0000256" key="7">
    <source>
        <dbReference type="ARBA" id="ARBA00022679"/>
    </source>
</evidence>
<dbReference type="UniPathway" id="UPA00276">
    <property type="reaction ID" value="UER00406"/>
</dbReference>
<evidence type="ECO:0000256" key="12">
    <source>
        <dbReference type="ARBA" id="ARBA00022840"/>
    </source>
</evidence>
<evidence type="ECO:0000256" key="16">
    <source>
        <dbReference type="ARBA" id="ARBA00077632"/>
    </source>
</evidence>
<keyword evidence="6" id="KW-0288">FMN</keyword>
<dbReference type="Pfam" id="PF01687">
    <property type="entry name" value="Flavokinase"/>
    <property type="match status" value="1"/>
</dbReference>
<dbReference type="eggNOG" id="KOG3110">
    <property type="taxonomic scope" value="Eukaryota"/>
</dbReference>
<dbReference type="GO" id="GO:0005739">
    <property type="term" value="C:mitochondrion"/>
    <property type="evidence" value="ECO:0007669"/>
    <property type="project" value="TreeGrafter"/>
</dbReference>
<keyword evidence="8" id="KW-0479">Metal-binding</keyword>
<evidence type="ECO:0000256" key="8">
    <source>
        <dbReference type="ARBA" id="ARBA00022723"/>
    </source>
</evidence>
<comment type="cofactor">
    <cofactor evidence="1">
        <name>Zn(2+)</name>
        <dbReference type="ChEBI" id="CHEBI:29105"/>
    </cofactor>
</comment>
<dbReference type="HOGENOM" id="CLU_063475_0_0_1"/>
<dbReference type="PANTHER" id="PTHR22749:SF6">
    <property type="entry name" value="RIBOFLAVIN KINASE"/>
    <property type="match status" value="1"/>
</dbReference>
<evidence type="ECO:0000313" key="19">
    <source>
        <dbReference type="Ensembl" id="ENSOCUP00000001392.3"/>
    </source>
</evidence>
<feature type="compositionally biased region" description="Low complexity" evidence="17">
    <location>
        <begin position="192"/>
        <end position="203"/>
    </location>
</feature>
<dbReference type="InterPro" id="IPR023468">
    <property type="entry name" value="Riboflavin_kinase"/>
</dbReference>
<dbReference type="FunFam" id="2.40.30.30:FF:000002">
    <property type="entry name" value="Riboflavin kinase, putative"/>
    <property type="match status" value="1"/>
</dbReference>
<evidence type="ECO:0000256" key="13">
    <source>
        <dbReference type="ARBA" id="ARBA00029789"/>
    </source>
</evidence>
<keyword evidence="11" id="KW-0862">Zinc</keyword>
<evidence type="ECO:0000259" key="18">
    <source>
        <dbReference type="SMART" id="SM00904"/>
    </source>
</evidence>
<dbReference type="Bgee" id="ENSOCUG00000001622">
    <property type="expression patterns" value="Expressed in testis and 17 other cell types or tissues"/>
</dbReference>
<dbReference type="GO" id="GO:0009231">
    <property type="term" value="P:riboflavin biosynthetic process"/>
    <property type="evidence" value="ECO:0007669"/>
    <property type="project" value="InterPro"/>
</dbReference>
<reference evidence="19 20" key="1">
    <citation type="journal article" date="2011" name="Nature">
        <title>A high-resolution map of human evolutionary constraint using 29 mammals.</title>
        <authorList>
            <person name="Lindblad-Toh K."/>
            <person name="Garber M."/>
            <person name="Zuk O."/>
            <person name="Lin M.F."/>
            <person name="Parker B.J."/>
            <person name="Washietl S."/>
            <person name="Kheradpour P."/>
            <person name="Ernst J."/>
            <person name="Jordan G."/>
            <person name="Mauceli E."/>
            <person name="Ward L.D."/>
            <person name="Lowe C.B."/>
            <person name="Holloway A.K."/>
            <person name="Clamp M."/>
            <person name="Gnerre S."/>
            <person name="Alfoldi J."/>
            <person name="Beal K."/>
            <person name="Chang J."/>
            <person name="Clawson H."/>
            <person name="Cuff J."/>
            <person name="Di Palma F."/>
            <person name="Fitzgerald S."/>
            <person name="Flicek P."/>
            <person name="Guttman M."/>
            <person name="Hubisz M.J."/>
            <person name="Jaffe D.B."/>
            <person name="Jungreis I."/>
            <person name="Kent W.J."/>
            <person name="Kostka D."/>
            <person name="Lara M."/>
            <person name="Martins A.L."/>
            <person name="Massingham T."/>
            <person name="Moltke I."/>
            <person name="Raney B.J."/>
            <person name="Rasmussen M.D."/>
            <person name="Robinson J."/>
            <person name="Stark A."/>
            <person name="Vilella A.J."/>
            <person name="Wen J."/>
            <person name="Xie X."/>
            <person name="Zody M.C."/>
            <person name="Baldwin J."/>
            <person name="Bloom T."/>
            <person name="Chin C.W."/>
            <person name="Heiman D."/>
            <person name="Nicol R."/>
            <person name="Nusbaum C."/>
            <person name="Young S."/>
            <person name="Wilkinson J."/>
            <person name="Worley K.C."/>
            <person name="Kovar C.L."/>
            <person name="Muzny D.M."/>
            <person name="Gibbs R.A."/>
            <person name="Cree A."/>
            <person name="Dihn H.H."/>
            <person name="Fowler G."/>
            <person name="Jhangiani S."/>
            <person name="Joshi V."/>
            <person name="Lee S."/>
            <person name="Lewis L.R."/>
            <person name="Nazareth L.V."/>
            <person name="Okwuonu G."/>
            <person name="Santibanez J."/>
            <person name="Warren W.C."/>
            <person name="Mardis E.R."/>
            <person name="Weinstock G.M."/>
            <person name="Wilson R.K."/>
            <person name="Delehaunty K."/>
            <person name="Dooling D."/>
            <person name="Fronik C."/>
            <person name="Fulton L."/>
            <person name="Fulton B."/>
            <person name="Graves T."/>
            <person name="Minx P."/>
            <person name="Sodergren E."/>
            <person name="Birney E."/>
            <person name="Margulies E.H."/>
            <person name="Herrero J."/>
            <person name="Green E.D."/>
            <person name="Haussler D."/>
            <person name="Siepel A."/>
            <person name="Goldman N."/>
            <person name="Pollard K.S."/>
            <person name="Pedersen J.S."/>
            <person name="Lander E.S."/>
            <person name="Kellis M."/>
        </authorList>
    </citation>
    <scope>NUCLEOTIDE SEQUENCE [LARGE SCALE GENOMIC DNA]</scope>
    <source>
        <strain evidence="19 20">Thorbecke inbred</strain>
    </source>
</reference>
<feature type="domain" description="Riboflavin kinase" evidence="18">
    <location>
        <begin position="217"/>
        <end position="347"/>
    </location>
</feature>
<dbReference type="Ensembl" id="ENSOCUT00000001623.4">
    <property type="protein sequence ID" value="ENSOCUP00000001392.3"/>
    <property type="gene ID" value="ENSOCUG00000001622.4"/>
</dbReference>
<evidence type="ECO:0000256" key="10">
    <source>
        <dbReference type="ARBA" id="ARBA00022777"/>
    </source>
</evidence>
<reference evidence="19" key="2">
    <citation type="submission" date="2025-08" db="UniProtKB">
        <authorList>
            <consortium name="Ensembl"/>
        </authorList>
    </citation>
    <scope>IDENTIFICATION</scope>
    <source>
        <strain evidence="19">Thorbecke</strain>
    </source>
</reference>
<dbReference type="InterPro" id="IPR023465">
    <property type="entry name" value="Riboflavin_kinase_dom_sf"/>
</dbReference>
<evidence type="ECO:0000256" key="4">
    <source>
        <dbReference type="ARBA" id="ARBA00017394"/>
    </source>
</evidence>
<dbReference type="AlphaFoldDB" id="G1SFS9"/>
<dbReference type="InterPro" id="IPR015865">
    <property type="entry name" value="Riboflavin_kinase_bac/euk"/>
</dbReference>
<dbReference type="GO" id="GO:0046872">
    <property type="term" value="F:metal ion binding"/>
    <property type="evidence" value="ECO:0007669"/>
    <property type="project" value="UniProtKB-KW"/>
</dbReference>
<dbReference type="SUPFAM" id="SSF82114">
    <property type="entry name" value="Riboflavin kinase-like"/>
    <property type="match status" value="1"/>
</dbReference>
<evidence type="ECO:0000256" key="5">
    <source>
        <dbReference type="ARBA" id="ARBA00022630"/>
    </source>
</evidence>
<accession>G1SFS9</accession>
<feature type="compositionally biased region" description="Gly residues" evidence="17">
    <location>
        <begin position="80"/>
        <end position="91"/>
    </location>
</feature>
<dbReference type="Gene3D" id="2.40.30.30">
    <property type="entry name" value="Riboflavin kinase-like"/>
    <property type="match status" value="1"/>
</dbReference>
<name>G1SFS9_RABIT</name>
<dbReference type="InParanoid" id="G1SFS9"/>
<dbReference type="PaxDb" id="9986-ENSOCUP00000001392"/>
<dbReference type="STRING" id="9986.ENSOCUP00000001392"/>
<evidence type="ECO:0000256" key="11">
    <source>
        <dbReference type="ARBA" id="ARBA00022833"/>
    </source>
</evidence>
<dbReference type="GO" id="GO:0008531">
    <property type="term" value="F:riboflavin kinase activity"/>
    <property type="evidence" value="ECO:0007669"/>
    <property type="project" value="UniProtKB-EC"/>
</dbReference>
<keyword evidence="12" id="KW-0067">ATP-binding</keyword>
<feature type="compositionally biased region" description="Polar residues" evidence="17">
    <location>
        <begin position="148"/>
        <end position="157"/>
    </location>
</feature>
<dbReference type="Proteomes" id="UP000001811">
    <property type="component" value="Chromosome 1"/>
</dbReference>
<evidence type="ECO:0000256" key="17">
    <source>
        <dbReference type="SAM" id="MobiDB-lite"/>
    </source>
</evidence>
<feature type="region of interest" description="Disordered" evidence="17">
    <location>
        <begin position="64"/>
        <end position="102"/>
    </location>
</feature>
<dbReference type="EMBL" id="AAGW02048446">
    <property type="status" value="NOT_ANNOTATED_CDS"/>
    <property type="molecule type" value="Genomic_DNA"/>
</dbReference>
<proteinExistence type="predicted"/>
<reference evidence="19" key="3">
    <citation type="submission" date="2025-09" db="UniProtKB">
        <authorList>
            <consortium name="Ensembl"/>
        </authorList>
    </citation>
    <scope>IDENTIFICATION</scope>
    <source>
        <strain evidence="19">Thorbecke</strain>
    </source>
</reference>
<comment type="catalytic activity">
    <reaction evidence="14">
        <text>riboflavin + ATP = FMN + ADP + H(+)</text>
        <dbReference type="Rhea" id="RHEA:14357"/>
        <dbReference type="ChEBI" id="CHEBI:15378"/>
        <dbReference type="ChEBI" id="CHEBI:30616"/>
        <dbReference type="ChEBI" id="CHEBI:57986"/>
        <dbReference type="ChEBI" id="CHEBI:58210"/>
        <dbReference type="ChEBI" id="CHEBI:456216"/>
        <dbReference type="EC" id="2.7.1.26"/>
    </reaction>
    <physiologicalReaction direction="left-to-right" evidence="14">
        <dbReference type="Rhea" id="RHEA:14358"/>
    </physiologicalReaction>
</comment>
<dbReference type="EMBL" id="AAGW02048445">
    <property type="status" value="NOT_ANNOTATED_CDS"/>
    <property type="molecule type" value="Genomic_DNA"/>
</dbReference>
<evidence type="ECO:0000256" key="3">
    <source>
        <dbReference type="ARBA" id="ARBA00012105"/>
    </source>
</evidence>
<keyword evidence="5" id="KW-0285">Flavoprotein</keyword>
<keyword evidence="9" id="KW-0547">Nucleotide-binding</keyword>
<dbReference type="PANTHER" id="PTHR22749">
    <property type="entry name" value="RIBOFLAVIN KINASE/FMN ADENYLYLTRANSFERASE"/>
    <property type="match status" value="1"/>
</dbReference>
<feature type="region of interest" description="Disordered" evidence="17">
    <location>
        <begin position="141"/>
        <end position="212"/>
    </location>
</feature>
<keyword evidence="7" id="KW-0808">Transferase</keyword>